<dbReference type="PIRSF" id="PIRSF000350">
    <property type="entry name" value="Mercury_reductase_MerA"/>
    <property type="match status" value="1"/>
</dbReference>
<keyword evidence="6 16" id="KW-0285">Flavoprotein</keyword>
<comment type="miscellaneous">
    <text evidence="16">The active site is a redox-active disulfide bond.</text>
</comment>
<evidence type="ECO:0000256" key="7">
    <source>
        <dbReference type="ARBA" id="ARBA00022827"/>
    </source>
</evidence>
<comment type="similarity">
    <text evidence="2 16">Belongs to the class-I pyridine nucleotide-disulfide oxidoreductase family.</text>
</comment>
<dbReference type="GO" id="GO:0050660">
    <property type="term" value="F:flavin adenine dinucleotide binding"/>
    <property type="evidence" value="ECO:0007669"/>
    <property type="project" value="InterPro"/>
</dbReference>
<gene>
    <name evidence="19" type="ordered locus">Hoch_3705</name>
</gene>
<accession>D0LY55</accession>
<feature type="binding site" evidence="14">
    <location>
        <position position="314"/>
    </location>
    <ligand>
        <name>FAD</name>
        <dbReference type="ChEBI" id="CHEBI:57692"/>
    </ligand>
</feature>
<keyword evidence="7 14" id="KW-0274">FAD</keyword>
<evidence type="ECO:0000256" key="9">
    <source>
        <dbReference type="ARBA" id="ARBA00023027"/>
    </source>
</evidence>
<evidence type="ECO:0000256" key="10">
    <source>
        <dbReference type="ARBA" id="ARBA00023157"/>
    </source>
</evidence>
<dbReference type="PRINTS" id="PR00411">
    <property type="entry name" value="PNDRDTASEI"/>
</dbReference>
<dbReference type="InterPro" id="IPR023753">
    <property type="entry name" value="FAD/NAD-binding_dom"/>
</dbReference>
<dbReference type="Pfam" id="PF02852">
    <property type="entry name" value="Pyr_redox_dim"/>
    <property type="match status" value="1"/>
</dbReference>
<dbReference type="NCBIfam" id="TIGR01350">
    <property type="entry name" value="lipoamide_DH"/>
    <property type="match status" value="1"/>
</dbReference>
<dbReference type="Pfam" id="PF07992">
    <property type="entry name" value="Pyr_redox_2"/>
    <property type="match status" value="1"/>
</dbReference>
<reference evidence="19 20" key="1">
    <citation type="journal article" date="2010" name="Stand. Genomic Sci.">
        <title>Complete genome sequence of Haliangium ochraceum type strain (SMP-2).</title>
        <authorList>
            <consortium name="US DOE Joint Genome Institute (JGI-PGF)"/>
            <person name="Ivanova N."/>
            <person name="Daum C."/>
            <person name="Lang E."/>
            <person name="Abt B."/>
            <person name="Kopitz M."/>
            <person name="Saunders E."/>
            <person name="Lapidus A."/>
            <person name="Lucas S."/>
            <person name="Glavina Del Rio T."/>
            <person name="Nolan M."/>
            <person name="Tice H."/>
            <person name="Copeland A."/>
            <person name="Cheng J.F."/>
            <person name="Chen F."/>
            <person name="Bruce D."/>
            <person name="Goodwin L."/>
            <person name="Pitluck S."/>
            <person name="Mavromatis K."/>
            <person name="Pati A."/>
            <person name="Mikhailova N."/>
            <person name="Chen A."/>
            <person name="Palaniappan K."/>
            <person name="Land M."/>
            <person name="Hauser L."/>
            <person name="Chang Y.J."/>
            <person name="Jeffries C.D."/>
            <person name="Detter J.C."/>
            <person name="Brettin T."/>
            <person name="Rohde M."/>
            <person name="Goker M."/>
            <person name="Bristow J."/>
            <person name="Markowitz V."/>
            <person name="Eisen J.A."/>
            <person name="Hugenholtz P."/>
            <person name="Kyrpides N.C."/>
            <person name="Klenk H.P."/>
        </authorList>
    </citation>
    <scope>NUCLEOTIDE SEQUENCE [LARGE SCALE GENOMIC DNA]</scope>
    <source>
        <strain evidence="20">DSM 14365 / CIP 107738 / JCM 11303 / AJ 13395 / SMP-2</strain>
    </source>
</reference>
<evidence type="ECO:0000313" key="20">
    <source>
        <dbReference type="Proteomes" id="UP000001880"/>
    </source>
</evidence>
<keyword evidence="8 16" id="KW-0560">Oxidoreductase</keyword>
<dbReference type="Gene3D" id="3.50.50.60">
    <property type="entry name" value="FAD/NAD(P)-binding domain"/>
    <property type="match status" value="2"/>
</dbReference>
<dbReference type="InterPro" id="IPR050151">
    <property type="entry name" value="Class-I_Pyr_Nuc-Dis_Oxidored"/>
</dbReference>
<evidence type="ECO:0000259" key="18">
    <source>
        <dbReference type="Pfam" id="PF07992"/>
    </source>
</evidence>
<keyword evidence="10" id="KW-1015">Disulfide bond</keyword>
<dbReference type="PANTHER" id="PTHR22912">
    <property type="entry name" value="DISULFIDE OXIDOREDUCTASE"/>
    <property type="match status" value="1"/>
</dbReference>
<keyword evidence="11 16" id="KW-0676">Redox-active center</keyword>
<comment type="catalytic activity">
    <reaction evidence="12 16">
        <text>N(6)-[(R)-dihydrolipoyl]-L-lysyl-[protein] + NAD(+) = N(6)-[(R)-lipoyl]-L-lysyl-[protein] + NADH + H(+)</text>
        <dbReference type="Rhea" id="RHEA:15045"/>
        <dbReference type="Rhea" id="RHEA-COMP:10474"/>
        <dbReference type="Rhea" id="RHEA-COMP:10475"/>
        <dbReference type="ChEBI" id="CHEBI:15378"/>
        <dbReference type="ChEBI" id="CHEBI:57540"/>
        <dbReference type="ChEBI" id="CHEBI:57945"/>
        <dbReference type="ChEBI" id="CHEBI:83099"/>
        <dbReference type="ChEBI" id="CHEBI:83100"/>
        <dbReference type="EC" id="1.8.1.4"/>
    </reaction>
</comment>
<evidence type="ECO:0000256" key="1">
    <source>
        <dbReference type="ARBA" id="ARBA00004496"/>
    </source>
</evidence>
<evidence type="ECO:0000256" key="6">
    <source>
        <dbReference type="ARBA" id="ARBA00022630"/>
    </source>
</evidence>
<dbReference type="HOGENOM" id="CLU_016755_0_3_7"/>
<evidence type="ECO:0000256" key="14">
    <source>
        <dbReference type="PIRSR" id="PIRSR000350-3"/>
    </source>
</evidence>
<dbReference type="InterPro" id="IPR004099">
    <property type="entry name" value="Pyr_nucl-diS_OxRdtase_dimer"/>
</dbReference>
<dbReference type="PANTHER" id="PTHR22912:SF217">
    <property type="entry name" value="DIHYDROLIPOYL DEHYDROGENASE"/>
    <property type="match status" value="1"/>
</dbReference>
<evidence type="ECO:0000256" key="4">
    <source>
        <dbReference type="ARBA" id="ARBA00016961"/>
    </source>
</evidence>
<dbReference type="InterPro" id="IPR001100">
    <property type="entry name" value="Pyr_nuc-diS_OxRdtase"/>
</dbReference>
<keyword evidence="20" id="KW-1185">Reference proteome</keyword>
<dbReference type="EC" id="1.8.1.4" evidence="3 16"/>
<dbReference type="Proteomes" id="UP000001880">
    <property type="component" value="Chromosome"/>
</dbReference>
<keyword evidence="5" id="KW-0963">Cytoplasm</keyword>
<evidence type="ECO:0000256" key="13">
    <source>
        <dbReference type="PIRSR" id="PIRSR000350-2"/>
    </source>
</evidence>
<dbReference type="SUPFAM" id="SSF51905">
    <property type="entry name" value="FAD/NAD(P)-binding domain"/>
    <property type="match status" value="1"/>
</dbReference>
<dbReference type="KEGG" id="hoh:Hoch_3705"/>
<dbReference type="PROSITE" id="PS00076">
    <property type="entry name" value="PYRIDINE_REDOX_1"/>
    <property type="match status" value="1"/>
</dbReference>
<comment type="cofactor">
    <cofactor evidence="14 16">
        <name>FAD</name>
        <dbReference type="ChEBI" id="CHEBI:57692"/>
    </cofactor>
    <text evidence="14 16">Binds 1 FAD per subunit.</text>
</comment>
<protein>
    <recommendedName>
        <fullName evidence="4 16">Dihydrolipoyl dehydrogenase</fullName>
        <ecNumber evidence="3 16">1.8.1.4</ecNumber>
    </recommendedName>
</protein>
<dbReference type="AlphaFoldDB" id="D0LY55"/>
<evidence type="ECO:0000256" key="3">
    <source>
        <dbReference type="ARBA" id="ARBA00012608"/>
    </source>
</evidence>
<dbReference type="GO" id="GO:0006103">
    <property type="term" value="P:2-oxoglutarate metabolic process"/>
    <property type="evidence" value="ECO:0007669"/>
    <property type="project" value="TreeGrafter"/>
</dbReference>
<dbReference type="InterPro" id="IPR016156">
    <property type="entry name" value="FAD/NAD-linked_Rdtase_dimer_sf"/>
</dbReference>
<dbReference type="OrthoDB" id="9786429at2"/>
<evidence type="ECO:0000256" key="15">
    <source>
        <dbReference type="PIRSR" id="PIRSR000350-4"/>
    </source>
</evidence>
<evidence type="ECO:0000313" key="19">
    <source>
        <dbReference type="EMBL" id="ACY16205.1"/>
    </source>
</evidence>
<keyword evidence="9 14" id="KW-0520">NAD</keyword>
<dbReference type="InterPro" id="IPR012999">
    <property type="entry name" value="Pyr_OxRdtase_I_AS"/>
</dbReference>
<sequence length="468" mass="49585">MSEKNKYQVAVIGSGPGGYVAAIRAAQLGLDTVCIEREELGGICLNWGCIPTKALLRSAEVLDLCRRADEFGIKVENVSFDFAAIIKRSRGVSSKINKGVGYLLRKNKIDHIAGTAKLAGAGRIDIALKDGGTRSVSADSIIIATGARARSLPGLEFDGERIIEYRKAMTLSERPSSMVVVGAGAIGVEFASFYEALGTEVTIVEYLDRLVPNEDEEISAELERAFKKRGIKLLTGHGVKSAKVSGDGVEVEVEPKDGGEAKQIKVDVVLSAVGVTGNVEDLGLEDIGVSVERGFIKVDEHMQTGVKGVYAIGDIIGPPALAHVASAEGVYAAEHIAGKNPFPVPYDAIPACTYCHPEIGSVGLTEAKAREQGIPIKVGRFPFKPLGKTMAAGEYPGMVKIIWHADDGSLVGAHMIGPAVTDLIAEMTLAKTTEVNADSLNYTIHAHPTFAEAIKEASEDAYGHAIHI</sequence>
<dbReference type="GO" id="GO:0005737">
    <property type="term" value="C:cytoplasm"/>
    <property type="evidence" value="ECO:0007669"/>
    <property type="project" value="UniProtKB-SubCell"/>
</dbReference>
<feature type="disulfide bond" description="Redox-active" evidence="15">
    <location>
        <begin position="44"/>
        <end position="49"/>
    </location>
</feature>
<proteinExistence type="inferred from homology"/>
<dbReference type="SUPFAM" id="SSF55424">
    <property type="entry name" value="FAD/NAD-linked reductases, dimerisation (C-terminal) domain"/>
    <property type="match status" value="1"/>
</dbReference>
<dbReference type="InterPro" id="IPR006258">
    <property type="entry name" value="Lipoamide_DH"/>
</dbReference>
<evidence type="ECO:0000256" key="11">
    <source>
        <dbReference type="ARBA" id="ARBA00023284"/>
    </source>
</evidence>
<dbReference type="InterPro" id="IPR036188">
    <property type="entry name" value="FAD/NAD-bd_sf"/>
</dbReference>
<feature type="active site" description="Proton acceptor" evidence="13">
    <location>
        <position position="447"/>
    </location>
</feature>
<feature type="binding site" evidence="14">
    <location>
        <position position="205"/>
    </location>
    <ligand>
        <name>NAD(+)</name>
        <dbReference type="ChEBI" id="CHEBI:57540"/>
    </ligand>
</feature>
<feature type="domain" description="FAD/NAD(P)-binding" evidence="18">
    <location>
        <begin position="7"/>
        <end position="329"/>
    </location>
</feature>
<evidence type="ECO:0000256" key="8">
    <source>
        <dbReference type="ARBA" id="ARBA00023002"/>
    </source>
</evidence>
<dbReference type="PRINTS" id="PR00368">
    <property type="entry name" value="FADPNR"/>
</dbReference>
<keyword evidence="14" id="KW-0547">Nucleotide-binding</keyword>
<evidence type="ECO:0000256" key="5">
    <source>
        <dbReference type="ARBA" id="ARBA00022490"/>
    </source>
</evidence>
<name>D0LY55_HALO1</name>
<feature type="binding site" evidence="14">
    <location>
        <begin position="182"/>
        <end position="189"/>
    </location>
    <ligand>
        <name>NAD(+)</name>
        <dbReference type="ChEBI" id="CHEBI:57540"/>
    </ligand>
</feature>
<feature type="binding site" evidence="14">
    <location>
        <position position="53"/>
    </location>
    <ligand>
        <name>FAD</name>
        <dbReference type="ChEBI" id="CHEBI:57692"/>
    </ligand>
</feature>
<feature type="domain" description="Pyridine nucleotide-disulphide oxidoreductase dimerisation" evidence="17">
    <location>
        <begin position="349"/>
        <end position="457"/>
    </location>
</feature>
<dbReference type="EMBL" id="CP001804">
    <property type="protein sequence ID" value="ACY16205.1"/>
    <property type="molecule type" value="Genomic_DNA"/>
</dbReference>
<dbReference type="eggNOG" id="COG1249">
    <property type="taxonomic scope" value="Bacteria"/>
</dbReference>
<comment type="subcellular location">
    <subcellularLocation>
        <location evidence="1">Cytoplasm</location>
    </subcellularLocation>
</comment>
<evidence type="ECO:0000259" key="17">
    <source>
        <dbReference type="Pfam" id="PF02852"/>
    </source>
</evidence>
<dbReference type="Gene3D" id="3.30.390.30">
    <property type="match status" value="1"/>
</dbReference>
<dbReference type="STRING" id="502025.Hoch_3705"/>
<evidence type="ECO:0000256" key="12">
    <source>
        <dbReference type="ARBA" id="ARBA00049187"/>
    </source>
</evidence>
<dbReference type="RefSeq" id="WP_012828804.1">
    <property type="nucleotide sequence ID" value="NC_013440.1"/>
</dbReference>
<evidence type="ECO:0000256" key="16">
    <source>
        <dbReference type="RuleBase" id="RU003692"/>
    </source>
</evidence>
<dbReference type="GO" id="GO:0004148">
    <property type="term" value="F:dihydrolipoyl dehydrogenase (NADH) activity"/>
    <property type="evidence" value="ECO:0007669"/>
    <property type="project" value="UniProtKB-EC"/>
</dbReference>
<dbReference type="FunFam" id="3.30.390.30:FF:000001">
    <property type="entry name" value="Dihydrolipoyl dehydrogenase"/>
    <property type="match status" value="1"/>
</dbReference>
<organism evidence="19 20">
    <name type="scientific">Haliangium ochraceum (strain DSM 14365 / JCM 11303 / SMP-2)</name>
    <dbReference type="NCBI Taxonomy" id="502025"/>
    <lineage>
        <taxon>Bacteria</taxon>
        <taxon>Pseudomonadati</taxon>
        <taxon>Myxococcota</taxon>
        <taxon>Polyangia</taxon>
        <taxon>Haliangiales</taxon>
        <taxon>Kofleriaceae</taxon>
        <taxon>Haliangium</taxon>
    </lineage>
</organism>
<evidence type="ECO:0000256" key="2">
    <source>
        <dbReference type="ARBA" id="ARBA00007532"/>
    </source>
</evidence>
<feature type="binding site" evidence="14">
    <location>
        <position position="274"/>
    </location>
    <ligand>
        <name>NAD(+)</name>
        <dbReference type="ChEBI" id="CHEBI:57540"/>
    </ligand>
</feature>